<dbReference type="InterPro" id="IPR036034">
    <property type="entry name" value="PDZ_sf"/>
</dbReference>
<dbReference type="PANTHER" id="PTHR32060">
    <property type="entry name" value="TAIL-SPECIFIC PROTEASE"/>
    <property type="match status" value="1"/>
</dbReference>
<keyword evidence="2 7" id="KW-0645">Protease</keyword>
<feature type="chain" id="PRO_5038588761" description="C-terminal processing peptidase" evidence="8">
    <location>
        <begin position="19"/>
        <end position="478"/>
    </location>
</feature>
<dbReference type="Gene3D" id="3.90.226.10">
    <property type="entry name" value="2-enoyl-CoA Hydratase, Chain A, domain 1"/>
    <property type="match status" value="1"/>
</dbReference>
<keyword evidence="4 7" id="KW-0720">Serine protease</keyword>
<dbReference type="RefSeq" id="WP_013858639.1">
    <property type="nucleotide sequence ID" value="NZ_LQYG01000023.1"/>
</dbReference>
<dbReference type="SMART" id="SM00228">
    <property type="entry name" value="PDZ"/>
    <property type="match status" value="1"/>
</dbReference>
<dbReference type="GO" id="GO:0004252">
    <property type="term" value="F:serine-type endopeptidase activity"/>
    <property type="evidence" value="ECO:0007669"/>
    <property type="project" value="UniProtKB-EC"/>
</dbReference>
<evidence type="ECO:0000259" key="9">
    <source>
        <dbReference type="PROSITE" id="PS50106"/>
    </source>
</evidence>
<evidence type="ECO:0000256" key="1">
    <source>
        <dbReference type="ARBA" id="ARBA00009179"/>
    </source>
</evidence>
<dbReference type="InterPro" id="IPR002477">
    <property type="entry name" value="Peptidoglycan-bd-like"/>
</dbReference>
<dbReference type="SUPFAM" id="SSF52096">
    <property type="entry name" value="ClpP/crotonase"/>
    <property type="match status" value="1"/>
</dbReference>
<dbReference type="GO" id="GO:0030288">
    <property type="term" value="C:outer membrane-bounded periplasmic space"/>
    <property type="evidence" value="ECO:0007669"/>
    <property type="project" value="TreeGrafter"/>
</dbReference>
<comment type="similarity">
    <text evidence="1 7">Belongs to the peptidase S41A family.</text>
</comment>
<feature type="signal peptide" evidence="8">
    <location>
        <begin position="1"/>
        <end position="18"/>
    </location>
</feature>
<evidence type="ECO:0000256" key="6">
    <source>
        <dbReference type="ARBA" id="ARBA00066637"/>
    </source>
</evidence>
<dbReference type="NCBIfam" id="TIGR00225">
    <property type="entry name" value="prc"/>
    <property type="match status" value="1"/>
</dbReference>
<dbReference type="InterPro" id="IPR029045">
    <property type="entry name" value="ClpP/crotonase-like_dom_sf"/>
</dbReference>
<feature type="domain" description="PDZ" evidence="9">
    <location>
        <begin position="91"/>
        <end position="167"/>
    </location>
</feature>
<dbReference type="GO" id="GO:0006508">
    <property type="term" value="P:proteolysis"/>
    <property type="evidence" value="ECO:0007669"/>
    <property type="project" value="UniProtKB-KW"/>
</dbReference>
<evidence type="ECO:0000256" key="8">
    <source>
        <dbReference type="SAM" id="SignalP"/>
    </source>
</evidence>
<dbReference type="InterPro" id="IPR036366">
    <property type="entry name" value="PGBDSf"/>
</dbReference>
<dbReference type="SUPFAM" id="SSF47090">
    <property type="entry name" value="PGBD-like"/>
    <property type="match status" value="1"/>
</dbReference>
<dbReference type="EMBL" id="LQYG01000023">
    <property type="protein sequence ID" value="KYC64914.1"/>
    <property type="molecule type" value="Genomic_DNA"/>
</dbReference>
<dbReference type="Gene3D" id="2.30.42.10">
    <property type="match status" value="1"/>
</dbReference>
<proteinExistence type="inferred from homology"/>
<dbReference type="PROSITE" id="PS50106">
    <property type="entry name" value="PDZ"/>
    <property type="match status" value="1"/>
</dbReference>
<evidence type="ECO:0000313" key="10">
    <source>
        <dbReference type="EMBL" id="KYC64914.1"/>
    </source>
</evidence>
<evidence type="ECO:0000256" key="4">
    <source>
        <dbReference type="ARBA" id="ARBA00022825"/>
    </source>
</evidence>
<dbReference type="CDD" id="cd07560">
    <property type="entry name" value="Peptidase_S41_CPP"/>
    <property type="match status" value="1"/>
</dbReference>
<dbReference type="PANTHER" id="PTHR32060:SF29">
    <property type="entry name" value="CARBOXY-TERMINAL PROCESSING PROTEASE CTPB"/>
    <property type="match status" value="1"/>
</dbReference>
<dbReference type="PATRIC" id="fig|1398.26.peg.1779"/>
<dbReference type="GO" id="GO:0007165">
    <property type="term" value="P:signal transduction"/>
    <property type="evidence" value="ECO:0007669"/>
    <property type="project" value="TreeGrafter"/>
</dbReference>
<evidence type="ECO:0000313" key="11">
    <source>
        <dbReference type="Proteomes" id="UP000075288"/>
    </source>
</evidence>
<dbReference type="InterPro" id="IPR055210">
    <property type="entry name" value="CtpA/B_N"/>
</dbReference>
<evidence type="ECO:0000256" key="5">
    <source>
        <dbReference type="ARBA" id="ARBA00051784"/>
    </source>
</evidence>
<comment type="caution">
    <text evidence="10">The sequence shown here is derived from an EMBL/GenBank/DDBJ whole genome shotgun (WGS) entry which is preliminary data.</text>
</comment>
<accession>A0A150K7M2</accession>
<protein>
    <recommendedName>
        <fullName evidence="6">C-terminal processing peptidase</fullName>
        <ecNumber evidence="6">3.4.21.102</ecNumber>
    </recommendedName>
</protein>
<evidence type="ECO:0000256" key="2">
    <source>
        <dbReference type="ARBA" id="ARBA00022670"/>
    </source>
</evidence>
<gene>
    <name evidence="10" type="ORF">B4098_0588</name>
</gene>
<dbReference type="InterPro" id="IPR036365">
    <property type="entry name" value="PGBD-like_sf"/>
</dbReference>
<dbReference type="FunFam" id="3.30.750.44:FF:000001">
    <property type="entry name" value="S41 family peptidase"/>
    <property type="match status" value="1"/>
</dbReference>
<name>A0A150K7M2_HEYCO</name>
<dbReference type="Pfam" id="PF17820">
    <property type="entry name" value="PDZ_6"/>
    <property type="match status" value="1"/>
</dbReference>
<dbReference type="Proteomes" id="UP000075288">
    <property type="component" value="Unassembled WGS sequence"/>
</dbReference>
<dbReference type="EC" id="3.4.21.102" evidence="6"/>
<dbReference type="InterPro" id="IPR001478">
    <property type="entry name" value="PDZ"/>
</dbReference>
<dbReference type="Gene3D" id="1.10.101.10">
    <property type="entry name" value="PGBD-like superfamily/PGBD"/>
    <property type="match status" value="1"/>
</dbReference>
<keyword evidence="3 7" id="KW-0378">Hydrolase</keyword>
<dbReference type="InterPro" id="IPR004447">
    <property type="entry name" value="Peptidase_S41A"/>
</dbReference>
<dbReference type="OMA" id="AYVQVPD"/>
<comment type="catalytic activity">
    <reaction evidence="5">
        <text>The enzyme shows specific recognition of a C-terminal tripeptide, Xaa-Yaa-Zaa, in which Xaa is preferably Ala or Leu, Yaa is preferably Ala or Tyr, and Zaa is preferably Ala, but then cleaves at a variable distance from the C-terminus. A typical cleavage is -Ala-Ala-|-Arg-Ala-Ala-Lys-Glu-Asn-Tyr-Ala-Leu-Ala-Ala.</text>
        <dbReference type="EC" id="3.4.21.102"/>
    </reaction>
</comment>
<keyword evidence="8" id="KW-0732">Signal</keyword>
<dbReference type="Gene3D" id="3.30.750.44">
    <property type="match status" value="1"/>
</dbReference>
<dbReference type="Pfam" id="PF22694">
    <property type="entry name" value="CtpB_N-like"/>
    <property type="match status" value="1"/>
</dbReference>
<dbReference type="FunFam" id="2.30.42.10:FF:000063">
    <property type="entry name" value="Peptidase, S41 family"/>
    <property type="match status" value="1"/>
</dbReference>
<organism evidence="10 11">
    <name type="scientific">Heyndrickxia coagulans</name>
    <name type="common">Weizmannia coagulans</name>
    <dbReference type="NCBI Taxonomy" id="1398"/>
    <lineage>
        <taxon>Bacteria</taxon>
        <taxon>Bacillati</taxon>
        <taxon>Bacillota</taxon>
        <taxon>Bacilli</taxon>
        <taxon>Bacillales</taxon>
        <taxon>Bacillaceae</taxon>
        <taxon>Heyndrickxia</taxon>
    </lineage>
</organism>
<dbReference type="Pfam" id="PF03572">
    <property type="entry name" value="Peptidase_S41"/>
    <property type="match status" value="1"/>
</dbReference>
<dbReference type="Pfam" id="PF01471">
    <property type="entry name" value="PG_binding_1"/>
    <property type="match status" value="1"/>
</dbReference>
<dbReference type="InterPro" id="IPR041489">
    <property type="entry name" value="PDZ_6"/>
</dbReference>
<dbReference type="InterPro" id="IPR005151">
    <property type="entry name" value="Tail-specific_protease"/>
</dbReference>
<sequence>MKRKWLALAISGSLLAGAGGGYTAGQWFSQKDKAAPARQETTGGTSNMPDFTKIAQAYQLIKSSYVRKVDEKTLVEGAIKGMVSTLDDPYSVYMDKETAAQFNDTLDSSFQGIGAEITKKNGKILIVSPYRNSPAEKAGLRPEDVITTINGKSTAGMDLYEVTTRIRGKKGSNVKLGISRAGSGKQMTVTVKRDEIPLDTVYSKMKKANGKKIGYIGITQFSTDTATDFAQQLEKLENRGMEGLVIDVRGNPGGLLSSVEAILKQFVTRNKPYLQIEERSGHRVQYVSKLKKKKAYPVAVLVDKGSASASEIMAAALHETENYPLIGARTFGKGTVQEAVPMEDESIIKLTMFKWLTPDGHWIHHKGIAPTIEVKQPDYFDAQALQISRMLKKDMNNAQIKTAQQMLKSLGFSPGREDGYFDIQTENAVKAFQFDKGLPVTGSINQKTADELEKSLYKMARAEKNDLQLQVALKVVSK</sequence>
<dbReference type="SUPFAM" id="SSF50156">
    <property type="entry name" value="PDZ domain-like"/>
    <property type="match status" value="1"/>
</dbReference>
<evidence type="ECO:0000256" key="3">
    <source>
        <dbReference type="ARBA" id="ARBA00022801"/>
    </source>
</evidence>
<evidence type="ECO:0000256" key="7">
    <source>
        <dbReference type="RuleBase" id="RU004404"/>
    </source>
</evidence>
<dbReference type="CDD" id="cd06782">
    <property type="entry name" value="cpPDZ_CPP-like"/>
    <property type="match status" value="1"/>
</dbReference>
<dbReference type="SMART" id="SM00245">
    <property type="entry name" value="TSPc"/>
    <property type="match status" value="1"/>
</dbReference>
<dbReference type="AlphaFoldDB" id="A0A150K7M2"/>
<reference evidence="10 11" key="1">
    <citation type="submission" date="2016-01" db="EMBL/GenBank/DDBJ databases">
        <title>Genome Sequences of Twelve Sporeforming Bacillus Species Isolated from Foods.</title>
        <authorList>
            <person name="Berendsen E.M."/>
            <person name="Wells-Bennik M.H."/>
            <person name="Krawcyk A.O."/>
            <person name="De Jong A."/>
            <person name="Holsappel S."/>
            <person name="Eijlander R.T."/>
            <person name="Kuipers O.P."/>
        </authorList>
    </citation>
    <scope>NUCLEOTIDE SEQUENCE [LARGE SCALE GENOMIC DNA]</scope>
    <source>
        <strain evidence="10 11">B4098</strain>
    </source>
</reference>